<reference evidence="2" key="1">
    <citation type="journal article" date="2020" name="Stud. Mycol.">
        <title>101 Dothideomycetes genomes: a test case for predicting lifestyles and emergence of pathogens.</title>
        <authorList>
            <person name="Haridas S."/>
            <person name="Albert R."/>
            <person name="Binder M."/>
            <person name="Bloem J."/>
            <person name="Labutti K."/>
            <person name="Salamov A."/>
            <person name="Andreopoulos B."/>
            <person name="Baker S."/>
            <person name="Barry K."/>
            <person name="Bills G."/>
            <person name="Bluhm B."/>
            <person name="Cannon C."/>
            <person name="Castanera R."/>
            <person name="Culley D."/>
            <person name="Daum C."/>
            <person name="Ezra D."/>
            <person name="Gonzalez J."/>
            <person name="Henrissat B."/>
            <person name="Kuo A."/>
            <person name="Liang C."/>
            <person name="Lipzen A."/>
            <person name="Lutzoni F."/>
            <person name="Magnuson J."/>
            <person name="Mondo S."/>
            <person name="Nolan M."/>
            <person name="Ohm R."/>
            <person name="Pangilinan J."/>
            <person name="Park H.-J."/>
            <person name="Ramirez L."/>
            <person name="Alfaro M."/>
            <person name="Sun H."/>
            <person name="Tritt A."/>
            <person name="Yoshinaga Y."/>
            <person name="Zwiers L.-H."/>
            <person name="Turgeon B."/>
            <person name="Goodwin S."/>
            <person name="Spatafora J."/>
            <person name="Crous P."/>
            <person name="Grigoriev I."/>
        </authorList>
    </citation>
    <scope>NUCLEOTIDE SEQUENCE</scope>
    <source>
        <strain evidence="2">CBS 130266</strain>
    </source>
</reference>
<proteinExistence type="predicted"/>
<dbReference type="AlphaFoldDB" id="A0A9P4NPI9"/>
<accession>A0A9P4NPI9</accession>
<dbReference type="EMBL" id="MU007051">
    <property type="protein sequence ID" value="KAF2428951.1"/>
    <property type="molecule type" value="Genomic_DNA"/>
</dbReference>
<feature type="compositionally biased region" description="Pro residues" evidence="1">
    <location>
        <begin position="141"/>
        <end position="151"/>
    </location>
</feature>
<gene>
    <name evidence="2" type="ORF">EJ08DRAFT_308261</name>
</gene>
<evidence type="ECO:0000313" key="3">
    <source>
        <dbReference type="Proteomes" id="UP000800235"/>
    </source>
</evidence>
<comment type="caution">
    <text evidence="2">The sequence shown here is derived from an EMBL/GenBank/DDBJ whole genome shotgun (WGS) entry which is preliminary data.</text>
</comment>
<name>A0A9P4NPI9_9PEZI</name>
<protein>
    <submittedName>
        <fullName evidence="2">Uncharacterized protein</fullName>
    </submittedName>
</protein>
<keyword evidence="3" id="KW-1185">Reference proteome</keyword>
<evidence type="ECO:0000256" key="1">
    <source>
        <dbReference type="SAM" id="MobiDB-lite"/>
    </source>
</evidence>
<feature type="compositionally biased region" description="Basic and acidic residues" evidence="1">
    <location>
        <begin position="124"/>
        <end position="140"/>
    </location>
</feature>
<evidence type="ECO:0000313" key="2">
    <source>
        <dbReference type="EMBL" id="KAF2428951.1"/>
    </source>
</evidence>
<feature type="compositionally biased region" description="Basic and acidic residues" evidence="1">
    <location>
        <begin position="183"/>
        <end position="198"/>
    </location>
</feature>
<feature type="region of interest" description="Disordered" evidence="1">
    <location>
        <begin position="42"/>
        <end position="66"/>
    </location>
</feature>
<dbReference type="Proteomes" id="UP000800235">
    <property type="component" value="Unassembled WGS sequence"/>
</dbReference>
<feature type="region of interest" description="Disordered" evidence="1">
    <location>
        <begin position="96"/>
        <end position="198"/>
    </location>
</feature>
<organism evidence="2 3">
    <name type="scientific">Tothia fuscella</name>
    <dbReference type="NCBI Taxonomy" id="1048955"/>
    <lineage>
        <taxon>Eukaryota</taxon>
        <taxon>Fungi</taxon>
        <taxon>Dikarya</taxon>
        <taxon>Ascomycota</taxon>
        <taxon>Pezizomycotina</taxon>
        <taxon>Dothideomycetes</taxon>
        <taxon>Pleosporomycetidae</taxon>
        <taxon>Venturiales</taxon>
        <taxon>Cylindrosympodiaceae</taxon>
        <taxon>Tothia</taxon>
    </lineage>
</organism>
<feature type="compositionally biased region" description="Pro residues" evidence="1">
    <location>
        <begin position="110"/>
        <end position="119"/>
    </location>
</feature>
<sequence>MTNSSEKNYTPSTPLRFSHEMERALARVSNPEMRTPSVLKAHKGEHQQEKINQAAPAIPPRPIIQSGKAEHDYNDEIERITPPIPPRPIINTVVEEEKEEKDDHDRMKRLPPPIPPRPIIKPVRKQEEGVENEDHDKIERTPPPAASPPPAGDLRERMKKLGVQLPHQGPPNHWPTNHWAKPNHWEERNKEELSECKA</sequence>